<evidence type="ECO:0000256" key="1">
    <source>
        <dbReference type="SAM" id="Phobius"/>
    </source>
</evidence>
<feature type="transmembrane region" description="Helical" evidence="1">
    <location>
        <begin position="161"/>
        <end position="180"/>
    </location>
</feature>
<feature type="transmembrane region" description="Helical" evidence="1">
    <location>
        <begin position="111"/>
        <end position="132"/>
    </location>
</feature>
<gene>
    <name evidence="2" type="ORF">CIG1485E_1639</name>
</gene>
<feature type="transmembrane region" description="Helical" evidence="1">
    <location>
        <begin position="75"/>
        <end position="99"/>
    </location>
</feature>
<keyword evidence="1" id="KW-0812">Transmembrane</keyword>
<feature type="transmembrane region" description="Helical" evidence="1">
    <location>
        <begin position="187"/>
        <end position="205"/>
    </location>
</feature>
<keyword evidence="3" id="KW-1185">Reference proteome</keyword>
<protein>
    <submittedName>
        <fullName evidence="2">Hypothetical membrane protein</fullName>
    </submittedName>
</protein>
<organism evidence="2 3">
    <name type="scientific">Campylobacter iguaniorum</name>
    <dbReference type="NCBI Taxonomy" id="1244531"/>
    <lineage>
        <taxon>Bacteria</taxon>
        <taxon>Pseudomonadati</taxon>
        <taxon>Campylobacterota</taxon>
        <taxon>Epsilonproteobacteria</taxon>
        <taxon>Campylobacterales</taxon>
        <taxon>Campylobacteraceae</taxon>
        <taxon>Campylobacter</taxon>
    </lineage>
</organism>
<dbReference type="HOGENOM" id="CLU_780064_0_0_7"/>
<accession>A0A076FB35</accession>
<feature type="transmembrane region" description="Helical" evidence="1">
    <location>
        <begin position="211"/>
        <end position="227"/>
    </location>
</feature>
<evidence type="ECO:0000313" key="3">
    <source>
        <dbReference type="Proteomes" id="UP000028486"/>
    </source>
</evidence>
<keyword evidence="1" id="KW-0472">Membrane</keyword>
<evidence type="ECO:0000313" key="2">
    <source>
        <dbReference type="EMBL" id="AII15455.1"/>
    </source>
</evidence>
<reference evidence="3" key="1">
    <citation type="journal article" date="2014" name="Genome Announc.">
        <title>Complete Genome Sequence of Campylobacter iguaniorum Strain 1485ET, Isolated from a Bearded Dragon (Pogona vitticeps).</title>
        <authorList>
            <person name="Gilbert M.J."/>
            <person name="Miller W.G."/>
            <person name="Yee E."/>
            <person name="Kik M."/>
            <person name="Wagenaar J.A."/>
            <person name="Duim B."/>
        </authorList>
    </citation>
    <scope>NUCLEOTIDE SEQUENCE [LARGE SCALE GENOMIC DNA]</scope>
    <source>
        <strain evidence="3">1485E</strain>
    </source>
</reference>
<feature type="transmembrane region" description="Helical" evidence="1">
    <location>
        <begin position="239"/>
        <end position="258"/>
    </location>
</feature>
<keyword evidence="1" id="KW-1133">Transmembrane helix</keyword>
<feature type="transmembrane region" description="Helical" evidence="1">
    <location>
        <begin position="42"/>
        <end position="63"/>
    </location>
</feature>
<dbReference type="RefSeq" id="WP_038455339.1">
    <property type="nucleotide sequence ID" value="NZ_CP009043.1"/>
</dbReference>
<name>A0A076FB35_9BACT</name>
<dbReference type="Proteomes" id="UP000028486">
    <property type="component" value="Chromosome"/>
</dbReference>
<dbReference type="STRING" id="1244531.CIG2463D_1837"/>
<dbReference type="EMBL" id="CP009043">
    <property type="protein sequence ID" value="AII15455.1"/>
    <property type="molecule type" value="Genomic_DNA"/>
</dbReference>
<sequence>MENEVFLYEKGYYYTKESIGFHLGKIFNYHLTKFGRCILKNILSLTPIFIFIGFASVLPYFLAENLPIPSIDNVYFAYAGIWGALIFSYTFLLLILYMYSNFCIYRMRNKFIIYAKLTLWILILCVMIYFLALNYHTHFPEFFQQFLEENEKKLNLLFENIIYIIYTYMAGYAVIAIIFLLKKEISYMLSTYAIFSFELICLMIFLKNPTFLVFSSIMALMFFNYVLSREKKFDYKISVGLTVIFILLSFIITAPNIARMSHIANHYGDFWIDNKEIKDLNITDDSFICDKNKDKNNTENVLNTIKYTCILYKDQNRTKFSNLLVRTEKNGEYFFRATFKGDIIDKKEDFKAPIK</sequence>
<dbReference type="AlphaFoldDB" id="A0A076FB35"/>
<dbReference type="eggNOG" id="ENOG5032IPY">
    <property type="taxonomic scope" value="Bacteria"/>
</dbReference>
<proteinExistence type="predicted"/>
<dbReference type="KEGG" id="caj:CIG1485E_1639"/>